<dbReference type="SMART" id="SM00256">
    <property type="entry name" value="FBOX"/>
    <property type="match status" value="1"/>
</dbReference>
<dbReference type="SMART" id="SM00612">
    <property type="entry name" value="Kelch"/>
    <property type="match status" value="2"/>
</dbReference>
<dbReference type="SUPFAM" id="SSF81383">
    <property type="entry name" value="F-box domain"/>
    <property type="match status" value="1"/>
</dbReference>
<evidence type="ECO:0000313" key="2">
    <source>
        <dbReference type="EMBL" id="GMN72873.1"/>
    </source>
</evidence>
<dbReference type="Gene3D" id="1.20.1280.50">
    <property type="match status" value="1"/>
</dbReference>
<dbReference type="PANTHER" id="PTHR46407:SF6">
    <property type="entry name" value="F-BOX DOMAIN-CONTAINING PROTEIN"/>
    <property type="match status" value="1"/>
</dbReference>
<name>A0AA88JDL8_FICCA</name>
<dbReference type="Pfam" id="PF00646">
    <property type="entry name" value="F-box"/>
    <property type="match status" value="1"/>
</dbReference>
<evidence type="ECO:0000259" key="1">
    <source>
        <dbReference type="PROSITE" id="PS50181"/>
    </source>
</evidence>
<dbReference type="SUPFAM" id="SSF117281">
    <property type="entry name" value="Kelch motif"/>
    <property type="match status" value="1"/>
</dbReference>
<reference evidence="2" key="1">
    <citation type="submission" date="2023-07" db="EMBL/GenBank/DDBJ databases">
        <title>draft genome sequence of fig (Ficus carica).</title>
        <authorList>
            <person name="Takahashi T."/>
            <person name="Nishimura K."/>
        </authorList>
    </citation>
    <scope>NUCLEOTIDE SEQUENCE</scope>
</reference>
<feature type="domain" description="F-box" evidence="1">
    <location>
        <begin position="10"/>
        <end position="58"/>
    </location>
</feature>
<sequence length="361" mass="40487">METSKDFSFSELIPGLPDELGLECLTRLPYSTHRLASRVCRRWRSLIETREFHLLRRTNGHTHKLACLVQALPKRNAAETDNPTKENYTKRGDETAASFGVAVYDSAELSWHRLDPVPKYPDGLPLFSRITSCEGKLVVIGGWDPQTYKTVTEVFVFDFSENRWREGRKMPTKRSFFAAGAHSGRVYVAGGHDENKNALSSTWVYDMARDEWSELTRMSHDRDECEGAVIGDEFWVVSGYGSDNQGTFEASAEIYDFDTGMRRRVEGAWKEGRCPRGCVVGVWRGEERRLASWSELDSEVLVGTCAVLLGDRAMIVGSGYQGGAHGFYEVELREGQNGKVKKISVPAEFSGPIQSACCVEV</sequence>
<dbReference type="InterPro" id="IPR044595">
    <property type="entry name" value="KMD1-4"/>
</dbReference>
<organism evidence="2 3">
    <name type="scientific">Ficus carica</name>
    <name type="common">Common fig</name>
    <dbReference type="NCBI Taxonomy" id="3494"/>
    <lineage>
        <taxon>Eukaryota</taxon>
        <taxon>Viridiplantae</taxon>
        <taxon>Streptophyta</taxon>
        <taxon>Embryophyta</taxon>
        <taxon>Tracheophyta</taxon>
        <taxon>Spermatophyta</taxon>
        <taxon>Magnoliopsida</taxon>
        <taxon>eudicotyledons</taxon>
        <taxon>Gunneridae</taxon>
        <taxon>Pentapetalae</taxon>
        <taxon>rosids</taxon>
        <taxon>fabids</taxon>
        <taxon>Rosales</taxon>
        <taxon>Moraceae</taxon>
        <taxon>Ficeae</taxon>
        <taxon>Ficus</taxon>
    </lineage>
</organism>
<keyword evidence="3" id="KW-1185">Reference proteome</keyword>
<dbReference type="InterPro" id="IPR001810">
    <property type="entry name" value="F-box_dom"/>
</dbReference>
<dbReference type="Pfam" id="PF24681">
    <property type="entry name" value="Kelch_KLHDC2_KLHL20_DRC7"/>
    <property type="match status" value="1"/>
</dbReference>
<gene>
    <name evidence="2" type="ORF">TIFTF001_053612</name>
</gene>
<dbReference type="GO" id="GO:2000762">
    <property type="term" value="P:regulation of phenylpropanoid metabolic process"/>
    <property type="evidence" value="ECO:0007669"/>
    <property type="project" value="InterPro"/>
</dbReference>
<evidence type="ECO:0000313" key="3">
    <source>
        <dbReference type="Proteomes" id="UP001187192"/>
    </source>
</evidence>
<dbReference type="Proteomes" id="UP001187192">
    <property type="component" value="Unassembled WGS sequence"/>
</dbReference>
<dbReference type="InterPro" id="IPR006652">
    <property type="entry name" value="Kelch_1"/>
</dbReference>
<dbReference type="CDD" id="cd22152">
    <property type="entry name" value="F-box_AtAFR-like"/>
    <property type="match status" value="1"/>
</dbReference>
<protein>
    <recommendedName>
        <fullName evidence="1">F-box domain-containing protein</fullName>
    </recommendedName>
</protein>
<proteinExistence type="predicted"/>
<dbReference type="EMBL" id="BTGU01013042">
    <property type="protein sequence ID" value="GMN72873.1"/>
    <property type="molecule type" value="Genomic_DNA"/>
</dbReference>
<dbReference type="PANTHER" id="PTHR46407">
    <property type="entry name" value="OS02G0208700 PROTEIN"/>
    <property type="match status" value="1"/>
</dbReference>
<accession>A0AA88JDL8</accession>
<dbReference type="AlphaFoldDB" id="A0AA88JDL8"/>
<dbReference type="GO" id="GO:0080037">
    <property type="term" value="P:negative regulation of cytokinin-activated signaling pathway"/>
    <property type="evidence" value="ECO:0007669"/>
    <property type="project" value="InterPro"/>
</dbReference>
<dbReference type="InterPro" id="IPR036047">
    <property type="entry name" value="F-box-like_dom_sf"/>
</dbReference>
<comment type="caution">
    <text evidence="2">The sequence shown here is derived from an EMBL/GenBank/DDBJ whole genome shotgun (WGS) entry which is preliminary data.</text>
</comment>
<dbReference type="PROSITE" id="PS50181">
    <property type="entry name" value="FBOX"/>
    <property type="match status" value="1"/>
</dbReference>
<dbReference type="InterPro" id="IPR015915">
    <property type="entry name" value="Kelch-typ_b-propeller"/>
</dbReference>
<dbReference type="Gene3D" id="2.120.10.80">
    <property type="entry name" value="Kelch-type beta propeller"/>
    <property type="match status" value="1"/>
</dbReference>